<dbReference type="CDD" id="cd06142">
    <property type="entry name" value="RNaseD_exo"/>
    <property type="match status" value="1"/>
</dbReference>
<dbReference type="InterPro" id="IPR044876">
    <property type="entry name" value="HRDC_dom_sf"/>
</dbReference>
<dbReference type="GO" id="GO:0008408">
    <property type="term" value="F:3'-5' exonuclease activity"/>
    <property type="evidence" value="ECO:0007669"/>
    <property type="project" value="InterPro"/>
</dbReference>
<dbReference type="GO" id="GO:0003676">
    <property type="term" value="F:nucleic acid binding"/>
    <property type="evidence" value="ECO:0007669"/>
    <property type="project" value="InterPro"/>
</dbReference>
<dbReference type="Pfam" id="PF18305">
    <property type="entry name" value="DNA_pol_A_exoN"/>
    <property type="match status" value="1"/>
</dbReference>
<dbReference type="Gene3D" id="3.30.420.10">
    <property type="entry name" value="Ribonuclease H-like superfamily/Ribonuclease H"/>
    <property type="match status" value="1"/>
</dbReference>
<evidence type="ECO:0000259" key="1">
    <source>
        <dbReference type="PROSITE" id="PS50967"/>
    </source>
</evidence>
<dbReference type="GO" id="GO:0006139">
    <property type="term" value="P:nucleobase-containing compound metabolic process"/>
    <property type="evidence" value="ECO:0007669"/>
    <property type="project" value="InterPro"/>
</dbReference>
<gene>
    <name evidence="2" type="ORF">UFOPK2837_00890</name>
    <name evidence="3" type="ORF">UFOPK4065_00304</name>
    <name evidence="4" type="ORF">UFOPK4319_00860</name>
</gene>
<dbReference type="Pfam" id="PF00570">
    <property type="entry name" value="HRDC"/>
    <property type="match status" value="1"/>
</dbReference>
<dbReference type="PANTHER" id="PTHR47649:SF1">
    <property type="entry name" value="RIBONUCLEASE D"/>
    <property type="match status" value="1"/>
</dbReference>
<organism evidence="4">
    <name type="scientific">freshwater metagenome</name>
    <dbReference type="NCBI Taxonomy" id="449393"/>
    <lineage>
        <taxon>unclassified sequences</taxon>
        <taxon>metagenomes</taxon>
        <taxon>ecological metagenomes</taxon>
    </lineage>
</organism>
<name>A0A6J7U0W0_9ZZZZ</name>
<dbReference type="PANTHER" id="PTHR47649">
    <property type="entry name" value="RIBONUCLEASE D"/>
    <property type="match status" value="1"/>
</dbReference>
<sequence length="433" mass="47202">MEDVVQAVPLLSPAAGTPGVVETEAGLSEAISQLSKGHGPFAVDAERASGFRYSARAYLIQIKRNGGGLHLIDPIPFGLAHPLIATLNELLNTDEVILHASTQDLPCLREIGINPTHLFDTELAGRIAGLPRVGLGPLLESLMGVTLAKEHSAADWSTRPLPQEWLTYAALDVELLVELRDAMYEILAKAKKLEWAQQEFAAILKAPAPPARIDPWRRTSGMHKIKRRDHLAIIKEIWIARDKIASSKDIAGGKLLNDSAIVELALAAPTTKKDFEKALRPLGLRARWLENVPTWLDAIGRAVAQPDSEWPQLRTNADTLPPIKLWRDRFPEKFAPLSHARAGIDLVAEANHIPVENLMSPEIIRRICWQPPAGSTQAYDEAAVRAAMSALGARAWQIDLVAATVAAALLEHTPLVVEEPVAAEEPAVESITE</sequence>
<dbReference type="InterPro" id="IPR051086">
    <property type="entry name" value="RNase_D-like"/>
</dbReference>
<protein>
    <submittedName>
        <fullName evidence="4">Unannotated protein</fullName>
    </submittedName>
</protein>
<dbReference type="InterPro" id="IPR036397">
    <property type="entry name" value="RNaseH_sf"/>
</dbReference>
<dbReference type="InterPro" id="IPR012337">
    <property type="entry name" value="RNaseH-like_sf"/>
</dbReference>
<dbReference type="InterPro" id="IPR010997">
    <property type="entry name" value="HRDC-like_sf"/>
</dbReference>
<dbReference type="PROSITE" id="PS50967">
    <property type="entry name" value="HRDC"/>
    <property type="match status" value="1"/>
</dbReference>
<dbReference type="SUPFAM" id="SSF47819">
    <property type="entry name" value="HRDC-like"/>
    <property type="match status" value="1"/>
</dbReference>
<dbReference type="GO" id="GO:0000166">
    <property type="term" value="F:nucleotide binding"/>
    <property type="evidence" value="ECO:0007669"/>
    <property type="project" value="InterPro"/>
</dbReference>
<dbReference type="AlphaFoldDB" id="A0A6J7U0W0"/>
<evidence type="ECO:0000313" key="3">
    <source>
        <dbReference type="EMBL" id="CAB5001408.1"/>
    </source>
</evidence>
<dbReference type="Pfam" id="PF01612">
    <property type="entry name" value="DNA_pol_A_exo1"/>
    <property type="match status" value="1"/>
</dbReference>
<dbReference type="EMBL" id="CAEZZF010000079">
    <property type="protein sequence ID" value="CAB4756300.1"/>
    <property type="molecule type" value="Genomic_DNA"/>
</dbReference>
<dbReference type="EMBL" id="CAFBQN010000067">
    <property type="protein sequence ID" value="CAB5059593.1"/>
    <property type="molecule type" value="Genomic_DNA"/>
</dbReference>
<dbReference type="Gene3D" id="1.10.150.80">
    <property type="entry name" value="HRDC domain"/>
    <property type="match status" value="2"/>
</dbReference>
<evidence type="ECO:0000313" key="4">
    <source>
        <dbReference type="EMBL" id="CAB5059593.1"/>
    </source>
</evidence>
<dbReference type="SMART" id="SM00474">
    <property type="entry name" value="35EXOc"/>
    <property type="match status" value="1"/>
</dbReference>
<dbReference type="InterPro" id="IPR041605">
    <property type="entry name" value="Exo_C"/>
</dbReference>
<reference evidence="4" key="1">
    <citation type="submission" date="2020-05" db="EMBL/GenBank/DDBJ databases">
        <authorList>
            <person name="Chiriac C."/>
            <person name="Salcher M."/>
            <person name="Ghai R."/>
            <person name="Kavagutti S V."/>
        </authorList>
    </citation>
    <scope>NUCLEOTIDE SEQUENCE</scope>
</reference>
<accession>A0A6J7U0W0</accession>
<dbReference type="InterPro" id="IPR002562">
    <property type="entry name" value="3'-5'_exonuclease_dom"/>
</dbReference>
<feature type="domain" description="HRDC" evidence="1">
    <location>
        <begin position="227"/>
        <end position="309"/>
    </location>
</feature>
<proteinExistence type="predicted"/>
<dbReference type="EMBL" id="CAFBPE010000012">
    <property type="protein sequence ID" value="CAB5001408.1"/>
    <property type="molecule type" value="Genomic_DNA"/>
</dbReference>
<evidence type="ECO:0000313" key="2">
    <source>
        <dbReference type="EMBL" id="CAB4756300.1"/>
    </source>
</evidence>
<dbReference type="InterPro" id="IPR002121">
    <property type="entry name" value="HRDC_dom"/>
</dbReference>
<dbReference type="SUPFAM" id="SSF53098">
    <property type="entry name" value="Ribonuclease H-like"/>
    <property type="match status" value="1"/>
</dbReference>